<accession>A0A0B7A4M4</accession>
<proteinExistence type="predicted"/>
<gene>
    <name evidence="3" type="primary">ORF96929</name>
</gene>
<dbReference type="PANTHER" id="PTHR10132">
    <property type="entry name" value="ALPHA-/EPSILON-SARCOGLYCAN FAMILY MEMBER"/>
    <property type="match status" value="1"/>
</dbReference>
<evidence type="ECO:0000313" key="3">
    <source>
        <dbReference type="EMBL" id="CEK75763.1"/>
    </source>
</evidence>
<dbReference type="AlphaFoldDB" id="A0A0B7A4M4"/>
<protein>
    <submittedName>
        <fullName evidence="3">Uncharacterized protein</fullName>
    </submittedName>
</protein>
<evidence type="ECO:0000256" key="1">
    <source>
        <dbReference type="SAM" id="MobiDB-lite"/>
    </source>
</evidence>
<keyword evidence="2" id="KW-0472">Membrane</keyword>
<reference evidence="3" key="1">
    <citation type="submission" date="2014-12" db="EMBL/GenBank/DDBJ databases">
        <title>Insight into the proteome of Arion vulgaris.</title>
        <authorList>
            <person name="Aradska J."/>
            <person name="Bulat T."/>
            <person name="Smidak R."/>
            <person name="Sarate P."/>
            <person name="Gangsoo J."/>
            <person name="Sialana F."/>
            <person name="Bilban M."/>
            <person name="Lubec G."/>
        </authorList>
    </citation>
    <scope>NUCLEOTIDE SEQUENCE</scope>
    <source>
        <tissue evidence="3">Skin</tissue>
    </source>
</reference>
<feature type="region of interest" description="Disordered" evidence="1">
    <location>
        <begin position="92"/>
        <end position="173"/>
    </location>
</feature>
<dbReference type="EMBL" id="HACG01028898">
    <property type="protein sequence ID" value="CEK75763.1"/>
    <property type="molecule type" value="Transcribed_RNA"/>
</dbReference>
<evidence type="ECO:0000256" key="2">
    <source>
        <dbReference type="SAM" id="Phobius"/>
    </source>
</evidence>
<sequence>MASEQDILQLYNPPRECREDRCDNLLTEFIYFVTFTTVILFLLLLMLAMMFCNSKSCKCKKYSALSTQTNDIQMENYNSIRRASAHLRLMSQNRETPLMGSRTSSMTLDRSQRRPYRTRDSCSSVTDTLQKHPRSRHLEESVSGPPPYCIDQDESLAGHQKRTPPVGVDASSRPLPPAYSSLSHDVFLGPEFLQSGMSTSVRYDDSPDHNGSGVQPLLFHRSYDG</sequence>
<feature type="transmembrane region" description="Helical" evidence="2">
    <location>
        <begin position="29"/>
        <end position="52"/>
    </location>
</feature>
<dbReference type="InterPro" id="IPR008908">
    <property type="entry name" value="Sarcoglycan_alpha/epsilon"/>
</dbReference>
<keyword evidence="2" id="KW-0812">Transmembrane</keyword>
<organism evidence="3">
    <name type="scientific">Arion vulgaris</name>
    <dbReference type="NCBI Taxonomy" id="1028688"/>
    <lineage>
        <taxon>Eukaryota</taxon>
        <taxon>Metazoa</taxon>
        <taxon>Spiralia</taxon>
        <taxon>Lophotrochozoa</taxon>
        <taxon>Mollusca</taxon>
        <taxon>Gastropoda</taxon>
        <taxon>Heterobranchia</taxon>
        <taxon>Euthyneura</taxon>
        <taxon>Panpulmonata</taxon>
        <taxon>Eupulmonata</taxon>
        <taxon>Stylommatophora</taxon>
        <taxon>Helicina</taxon>
        <taxon>Arionoidea</taxon>
        <taxon>Arionidae</taxon>
        <taxon>Arion</taxon>
    </lineage>
</organism>
<keyword evidence="2" id="KW-1133">Transmembrane helix</keyword>
<dbReference type="GO" id="GO:0016012">
    <property type="term" value="C:sarcoglycan complex"/>
    <property type="evidence" value="ECO:0007669"/>
    <property type="project" value="InterPro"/>
</dbReference>
<dbReference type="PANTHER" id="PTHR10132:SF14">
    <property type="entry name" value="SARCOGLYCAN ALPHA, ISOFORM C"/>
    <property type="match status" value="1"/>
</dbReference>
<feature type="compositionally biased region" description="Polar residues" evidence="1">
    <location>
        <begin position="92"/>
        <end position="109"/>
    </location>
</feature>
<name>A0A0B7A4M4_9EUPU</name>
<feature type="region of interest" description="Disordered" evidence="1">
    <location>
        <begin position="203"/>
        <end position="225"/>
    </location>
</feature>